<dbReference type="EMBL" id="AP007162">
    <property type="protein sequence ID" value="BAE61395.1"/>
    <property type="molecule type" value="Genomic_DNA"/>
</dbReference>
<dbReference type="RefSeq" id="XP_023091769.1">
    <property type="nucleotide sequence ID" value="XM_023236875.1"/>
</dbReference>
<dbReference type="KEGG" id="aor:AO090102000334"/>
<evidence type="ECO:0000313" key="2">
    <source>
        <dbReference type="Proteomes" id="UP000006564"/>
    </source>
</evidence>
<reference evidence="1 2" key="1">
    <citation type="journal article" date="2005" name="Nature">
        <title>Genome sequencing and analysis of Aspergillus oryzae.</title>
        <authorList>
            <person name="Machida M."/>
            <person name="Asai K."/>
            <person name="Sano M."/>
            <person name="Tanaka T."/>
            <person name="Kumagai T."/>
            <person name="Terai G."/>
            <person name="Kusumoto K."/>
            <person name="Arima T."/>
            <person name="Akita O."/>
            <person name="Kashiwagi Y."/>
            <person name="Abe K."/>
            <person name="Gomi K."/>
            <person name="Horiuchi H."/>
            <person name="Kitamoto K."/>
            <person name="Kobayashi T."/>
            <person name="Takeuchi M."/>
            <person name="Denning D.W."/>
            <person name="Galagan J.E."/>
            <person name="Nierman W.C."/>
            <person name="Yu J."/>
            <person name="Archer D.B."/>
            <person name="Bennett J.W."/>
            <person name="Bhatnagar D."/>
            <person name="Cleveland T.E."/>
            <person name="Fedorova N.D."/>
            <person name="Gotoh O."/>
            <person name="Horikawa H."/>
            <person name="Hosoyama A."/>
            <person name="Ichinomiya M."/>
            <person name="Igarashi R."/>
            <person name="Iwashita K."/>
            <person name="Juvvadi P.R."/>
            <person name="Kato M."/>
            <person name="Kato Y."/>
            <person name="Kin T."/>
            <person name="Kokubun A."/>
            <person name="Maeda H."/>
            <person name="Maeyama N."/>
            <person name="Maruyama J."/>
            <person name="Nagasaki H."/>
            <person name="Nakajima T."/>
            <person name="Oda K."/>
            <person name="Okada K."/>
            <person name="Paulsen I."/>
            <person name="Sakamoto K."/>
            <person name="Sawano T."/>
            <person name="Takahashi M."/>
            <person name="Takase K."/>
            <person name="Terabayashi Y."/>
            <person name="Wortman J."/>
            <person name="Yamada O."/>
            <person name="Yamagata Y."/>
            <person name="Anazawa H."/>
            <person name="Hata Y."/>
            <person name="Koide Y."/>
            <person name="Komori T."/>
            <person name="Koyama Y."/>
            <person name="Minetoki T."/>
            <person name="Suharnan S."/>
            <person name="Tanaka A."/>
            <person name="Isono K."/>
            <person name="Kuhara S."/>
            <person name="Ogasawara N."/>
            <person name="Kikuchi H."/>
        </authorList>
    </citation>
    <scope>NUCLEOTIDE SEQUENCE [LARGE SCALE GENOMIC DNA]</scope>
    <source>
        <strain evidence="2">ATCC 42149 / RIB 40</strain>
    </source>
</reference>
<dbReference type="EMBL" id="BA000052">
    <property type="protein sequence ID" value="BAE61395.1"/>
    <property type="molecule type" value="Genomic_DNA"/>
</dbReference>
<name>Q2UAM0_ASPOR</name>
<dbReference type="AlphaFoldDB" id="Q2UAM0"/>
<organism evidence="1 2">
    <name type="scientific">Aspergillus oryzae (strain ATCC 42149 / RIB 40)</name>
    <name type="common">Yellow koji mold</name>
    <dbReference type="NCBI Taxonomy" id="510516"/>
    <lineage>
        <taxon>Eukaryota</taxon>
        <taxon>Fungi</taxon>
        <taxon>Dikarya</taxon>
        <taxon>Ascomycota</taxon>
        <taxon>Pezizomycotina</taxon>
        <taxon>Eurotiomycetes</taxon>
        <taxon>Eurotiomycetidae</taxon>
        <taxon>Eurotiales</taxon>
        <taxon>Aspergillaceae</taxon>
        <taxon>Aspergillus</taxon>
        <taxon>Aspergillus subgen. Circumdati</taxon>
    </lineage>
</organism>
<evidence type="ECO:0000313" key="1">
    <source>
        <dbReference type="EMBL" id="BAE61395.1"/>
    </source>
</evidence>
<dbReference type="GeneID" id="5994573"/>
<gene>
    <name evidence="1" type="ORF">AO090102000334</name>
</gene>
<sequence>MHHLTRAMWVRAYYPRVGKGDRLSVTNSRWSLSSAVQFVRQKPRGCYFRIRRELDWGPPDANNTTFNLNQYLPLHSNSTHLTSFLPSATPKMRFIPVALGLMATTSVMANPANVQSVTVQLANDQSGANANVDIPADGNQRSVQALWVKTSVSTNGIVSASSAQLNKFQQTTHCRITQNPNVNAELDAQRTWTQLDQGKVVQLTHAFIVCKD</sequence>
<dbReference type="VEuPathDB" id="FungiDB:AO090102000334"/>
<keyword evidence="2" id="KW-1185">Reference proteome</keyword>
<dbReference type="Proteomes" id="UP000006564">
    <property type="component" value="Chromosome 4"/>
</dbReference>
<protein>
    <submittedName>
        <fullName evidence="1">DNA, SC102</fullName>
    </submittedName>
</protein>
<accession>Q2UAM0</accession>
<proteinExistence type="predicted"/>
<dbReference type="HOGENOM" id="CLU_1337264_0_0_1"/>